<dbReference type="GO" id="GO:0006520">
    <property type="term" value="P:amino acid metabolic process"/>
    <property type="evidence" value="ECO:0007669"/>
    <property type="project" value="InterPro"/>
</dbReference>
<dbReference type="SUPFAM" id="SSF53383">
    <property type="entry name" value="PLP-dependent transferases"/>
    <property type="match status" value="1"/>
</dbReference>
<reference evidence="9 10" key="1">
    <citation type="submission" date="2020-08" db="EMBL/GenBank/DDBJ databases">
        <title>Genomic Encyclopedia of Type Strains, Phase IV (KMG-IV): sequencing the most valuable type-strain genomes for metagenomic binning, comparative biology and taxonomic classification.</title>
        <authorList>
            <person name="Goeker M."/>
        </authorList>
    </citation>
    <scope>NUCLEOTIDE SEQUENCE [LARGE SCALE GENOMIC DNA]</scope>
    <source>
        <strain evidence="9 10">DSM 102238</strain>
    </source>
</reference>
<evidence type="ECO:0000259" key="8">
    <source>
        <dbReference type="Pfam" id="PF00155"/>
    </source>
</evidence>
<dbReference type="Proteomes" id="UP000542776">
    <property type="component" value="Unassembled WGS sequence"/>
</dbReference>
<dbReference type="PANTHER" id="PTHR46383">
    <property type="entry name" value="ASPARTATE AMINOTRANSFERASE"/>
    <property type="match status" value="1"/>
</dbReference>
<comment type="caution">
    <text evidence="9">The sequence shown here is derived from an EMBL/GenBank/DDBJ whole genome shotgun (WGS) entry which is preliminary data.</text>
</comment>
<comment type="catalytic activity">
    <reaction evidence="6">
        <text>L-aspartate + 2-oxoglutarate = oxaloacetate + L-glutamate</text>
        <dbReference type="Rhea" id="RHEA:21824"/>
        <dbReference type="ChEBI" id="CHEBI:16452"/>
        <dbReference type="ChEBI" id="CHEBI:16810"/>
        <dbReference type="ChEBI" id="CHEBI:29985"/>
        <dbReference type="ChEBI" id="CHEBI:29991"/>
        <dbReference type="EC" id="2.6.1.1"/>
    </reaction>
</comment>
<evidence type="ECO:0000256" key="2">
    <source>
        <dbReference type="ARBA" id="ARBA00007441"/>
    </source>
</evidence>
<evidence type="ECO:0000256" key="1">
    <source>
        <dbReference type="ARBA" id="ARBA00001933"/>
    </source>
</evidence>
<dbReference type="InterPro" id="IPR004838">
    <property type="entry name" value="NHTrfase_class1_PyrdxlP-BS"/>
</dbReference>
<keyword evidence="4 7" id="KW-0808">Transferase</keyword>
<evidence type="ECO:0000256" key="5">
    <source>
        <dbReference type="ARBA" id="ARBA00022898"/>
    </source>
</evidence>
<dbReference type="RefSeq" id="WP_312857431.1">
    <property type="nucleotide sequence ID" value="NZ_JACIEK010000003.1"/>
</dbReference>
<dbReference type="NCBIfam" id="NF005732">
    <property type="entry name" value="PRK07550.1"/>
    <property type="match status" value="1"/>
</dbReference>
<dbReference type="EC" id="2.6.1.-" evidence="7"/>
<evidence type="ECO:0000313" key="10">
    <source>
        <dbReference type="Proteomes" id="UP000542776"/>
    </source>
</evidence>
<keyword evidence="10" id="KW-1185">Reference proteome</keyword>
<sequence>MTSSPVPARPRANRRLAAVSAPPVAQAAEWLGRYAGAAGPLVNLSQAVPGYAPPDDLVREFLHVGAQPAAARYGPVMGDPTLRSAYADHVSERYGASILARDVGITAGCNQAFFAAMIALAGEGDAVILPTPWYFNHQMTLDMLGIEPRPLRTSAASGFVPTAADLEAAIDERVRALVLVTPNNPTGAIYTPERIAELYAVCRRHGIVLVLDETYRDFRPDPDSAPHALFADPSWRDDLISLYSFSKAYAVPGHRLGALIAGPTFMPEIEKVVDCIQICAPRPSQMAIAPMIEGTAGWRSEKAAEILARVDVFRTAMSAVPEWEIEQIGAYFAYLRHPYRGRGSAAVCEALATRLGLVTLPGTFFGPDGEDHVRIAFANVDSDAIRTFAARLAGVSETLLFPGESPSRRAG</sequence>
<dbReference type="GO" id="GO:0004069">
    <property type="term" value="F:L-aspartate:2-oxoglutarate aminotransferase activity"/>
    <property type="evidence" value="ECO:0007669"/>
    <property type="project" value="UniProtKB-EC"/>
</dbReference>
<dbReference type="InterPro" id="IPR015424">
    <property type="entry name" value="PyrdxlP-dep_Trfase"/>
</dbReference>
<dbReference type="GO" id="GO:0030170">
    <property type="term" value="F:pyridoxal phosphate binding"/>
    <property type="evidence" value="ECO:0007669"/>
    <property type="project" value="InterPro"/>
</dbReference>
<dbReference type="PROSITE" id="PS00105">
    <property type="entry name" value="AA_TRANSFER_CLASS_1"/>
    <property type="match status" value="1"/>
</dbReference>
<dbReference type="PANTHER" id="PTHR46383:SF1">
    <property type="entry name" value="ASPARTATE AMINOTRANSFERASE"/>
    <property type="match status" value="1"/>
</dbReference>
<accession>A0A7W6EG15</accession>
<dbReference type="InterPro" id="IPR004839">
    <property type="entry name" value="Aminotransferase_I/II_large"/>
</dbReference>
<dbReference type="AlphaFoldDB" id="A0A7W6EG15"/>
<comment type="similarity">
    <text evidence="2 7">Belongs to the class-I pyridoxal-phosphate-dependent aminotransferase family.</text>
</comment>
<evidence type="ECO:0000313" key="9">
    <source>
        <dbReference type="EMBL" id="MBB3998040.1"/>
    </source>
</evidence>
<evidence type="ECO:0000256" key="4">
    <source>
        <dbReference type="ARBA" id="ARBA00022679"/>
    </source>
</evidence>
<dbReference type="CDD" id="cd00609">
    <property type="entry name" value="AAT_like"/>
    <property type="match status" value="1"/>
</dbReference>
<protein>
    <recommendedName>
        <fullName evidence="7">Aminotransferase</fullName>
        <ecNumber evidence="7">2.6.1.-</ecNumber>
    </recommendedName>
</protein>
<proteinExistence type="inferred from homology"/>
<gene>
    <name evidence="9" type="ORF">GGR04_001878</name>
</gene>
<evidence type="ECO:0000256" key="6">
    <source>
        <dbReference type="ARBA" id="ARBA00049185"/>
    </source>
</evidence>
<dbReference type="Pfam" id="PF00155">
    <property type="entry name" value="Aminotran_1_2"/>
    <property type="match status" value="1"/>
</dbReference>
<evidence type="ECO:0000256" key="7">
    <source>
        <dbReference type="RuleBase" id="RU000481"/>
    </source>
</evidence>
<name>A0A7W6EG15_9HYPH</name>
<dbReference type="InterPro" id="IPR050596">
    <property type="entry name" value="AspAT/PAT-like"/>
</dbReference>
<dbReference type="Gene3D" id="3.40.640.10">
    <property type="entry name" value="Type I PLP-dependent aspartate aminotransferase-like (Major domain)"/>
    <property type="match status" value="1"/>
</dbReference>
<evidence type="ECO:0000256" key="3">
    <source>
        <dbReference type="ARBA" id="ARBA00022576"/>
    </source>
</evidence>
<keyword evidence="5" id="KW-0663">Pyridoxal phosphate</keyword>
<comment type="cofactor">
    <cofactor evidence="1 7">
        <name>pyridoxal 5'-phosphate</name>
        <dbReference type="ChEBI" id="CHEBI:597326"/>
    </cofactor>
</comment>
<organism evidence="9 10">
    <name type="scientific">Aureimonas pseudogalii</name>
    <dbReference type="NCBI Taxonomy" id="1744844"/>
    <lineage>
        <taxon>Bacteria</taxon>
        <taxon>Pseudomonadati</taxon>
        <taxon>Pseudomonadota</taxon>
        <taxon>Alphaproteobacteria</taxon>
        <taxon>Hyphomicrobiales</taxon>
        <taxon>Aurantimonadaceae</taxon>
        <taxon>Aureimonas</taxon>
    </lineage>
</organism>
<dbReference type="EMBL" id="JACIEK010000003">
    <property type="protein sequence ID" value="MBB3998040.1"/>
    <property type="molecule type" value="Genomic_DNA"/>
</dbReference>
<dbReference type="InterPro" id="IPR015421">
    <property type="entry name" value="PyrdxlP-dep_Trfase_major"/>
</dbReference>
<keyword evidence="3 7" id="KW-0032">Aminotransferase</keyword>
<feature type="domain" description="Aminotransferase class I/classII large" evidence="8">
    <location>
        <begin position="41"/>
        <end position="392"/>
    </location>
</feature>